<dbReference type="EMBL" id="QRYP01000004">
    <property type="protein sequence ID" value="RGU99956.1"/>
    <property type="molecule type" value="Genomic_DNA"/>
</dbReference>
<organism evidence="3 5">
    <name type="scientific">Segatella copri</name>
    <dbReference type="NCBI Taxonomy" id="165179"/>
    <lineage>
        <taxon>Bacteria</taxon>
        <taxon>Pseudomonadati</taxon>
        <taxon>Bacteroidota</taxon>
        <taxon>Bacteroidia</taxon>
        <taxon>Bacteroidales</taxon>
        <taxon>Prevotellaceae</taxon>
        <taxon>Segatella</taxon>
    </lineage>
</organism>
<proteinExistence type="predicted"/>
<dbReference type="InterPro" id="IPR027890">
    <property type="entry name" value="DUF4491"/>
</dbReference>
<keyword evidence="1" id="KW-1133">Transmembrane helix</keyword>
<keyword evidence="1" id="KW-0812">Transmembrane</keyword>
<sequence>MEVYYTGVIIAVSTFLIIGIFHPIVMKTEYYTGTRYWWVFLVAGIICIGAAFLVANVLFSAILGVVGASSLWSIGELFEQRQRCEKGWFPKNPKRIGTGYYRDEAKSKHESV</sequence>
<evidence type="ECO:0000313" key="3">
    <source>
        <dbReference type="EMBL" id="RGU99956.1"/>
    </source>
</evidence>
<evidence type="ECO:0000256" key="1">
    <source>
        <dbReference type="SAM" id="Phobius"/>
    </source>
</evidence>
<feature type="transmembrane region" description="Helical" evidence="1">
    <location>
        <begin position="6"/>
        <end position="25"/>
    </location>
</feature>
<dbReference type="Proteomes" id="UP000261245">
    <property type="component" value="Unassembled WGS sequence"/>
</dbReference>
<comment type="caution">
    <text evidence="3">The sequence shown here is derived from an EMBL/GenBank/DDBJ whole genome shotgun (WGS) entry which is preliminary data.</text>
</comment>
<accession>A0AA92TTV4</accession>
<gene>
    <name evidence="3" type="ORF">DWW35_03090</name>
    <name evidence="2" type="ORF">DXB80_01000</name>
</gene>
<reference evidence="4 5" key="1">
    <citation type="submission" date="2018-08" db="EMBL/GenBank/DDBJ databases">
        <title>A genome reference for cultivated species of the human gut microbiota.</title>
        <authorList>
            <person name="Zou Y."/>
            <person name="Xue W."/>
            <person name="Luo G."/>
        </authorList>
    </citation>
    <scope>NUCLEOTIDE SEQUENCE [LARGE SCALE GENOMIC DNA]</scope>
    <source>
        <strain evidence="3 5">AF15-25</strain>
        <strain evidence="2 4">OM06-11</strain>
    </source>
</reference>
<feature type="transmembrane region" description="Helical" evidence="1">
    <location>
        <begin position="37"/>
        <end position="55"/>
    </location>
</feature>
<protein>
    <submittedName>
        <fullName evidence="3">DUF4491 family protein</fullName>
    </submittedName>
</protein>
<dbReference type="Pfam" id="PF14898">
    <property type="entry name" value="DUF4491"/>
    <property type="match status" value="1"/>
</dbReference>
<name>A0AA92TTV4_9BACT</name>
<evidence type="ECO:0000313" key="2">
    <source>
        <dbReference type="EMBL" id="RGN13251.1"/>
    </source>
</evidence>
<dbReference type="EMBL" id="QSUC01000001">
    <property type="protein sequence ID" value="RGN13251.1"/>
    <property type="molecule type" value="Genomic_DNA"/>
</dbReference>
<evidence type="ECO:0000313" key="5">
    <source>
        <dbReference type="Proteomes" id="UP000285236"/>
    </source>
</evidence>
<dbReference type="AlphaFoldDB" id="A0AA92TTV4"/>
<dbReference type="RefSeq" id="WP_117727004.1">
    <property type="nucleotide sequence ID" value="NZ_JBALKP010000001.1"/>
</dbReference>
<dbReference type="Proteomes" id="UP000285236">
    <property type="component" value="Unassembled WGS sequence"/>
</dbReference>
<keyword evidence="1" id="KW-0472">Membrane</keyword>
<evidence type="ECO:0000313" key="4">
    <source>
        <dbReference type="Proteomes" id="UP000261245"/>
    </source>
</evidence>